<proteinExistence type="predicted"/>
<feature type="region of interest" description="Disordered" evidence="1">
    <location>
        <begin position="1"/>
        <end position="46"/>
    </location>
</feature>
<evidence type="ECO:0000313" key="3">
    <source>
        <dbReference type="Proteomes" id="UP000485058"/>
    </source>
</evidence>
<sequence length="57" mass="5749">MQLLSGAQPGYPGGKPADPSGVRGLGDEGRGGGSPSPGALHRRQPKVLQLLLEADSD</sequence>
<accession>A0A6A0A6F0</accession>
<dbReference type="Proteomes" id="UP000485058">
    <property type="component" value="Unassembled WGS sequence"/>
</dbReference>
<keyword evidence="3" id="KW-1185">Reference proteome</keyword>
<comment type="caution">
    <text evidence="2">The sequence shown here is derived from an EMBL/GenBank/DDBJ whole genome shotgun (WGS) entry which is preliminary data.</text>
</comment>
<gene>
    <name evidence="2" type="ORF">HaLaN_26535</name>
</gene>
<dbReference type="EMBL" id="BLLF01003743">
    <property type="protein sequence ID" value="GFH28102.1"/>
    <property type="molecule type" value="Genomic_DNA"/>
</dbReference>
<evidence type="ECO:0000256" key="1">
    <source>
        <dbReference type="SAM" id="MobiDB-lite"/>
    </source>
</evidence>
<organism evidence="2 3">
    <name type="scientific">Haematococcus lacustris</name>
    <name type="common">Green alga</name>
    <name type="synonym">Haematococcus pluvialis</name>
    <dbReference type="NCBI Taxonomy" id="44745"/>
    <lineage>
        <taxon>Eukaryota</taxon>
        <taxon>Viridiplantae</taxon>
        <taxon>Chlorophyta</taxon>
        <taxon>core chlorophytes</taxon>
        <taxon>Chlorophyceae</taxon>
        <taxon>CS clade</taxon>
        <taxon>Chlamydomonadales</taxon>
        <taxon>Haematococcaceae</taxon>
        <taxon>Haematococcus</taxon>
    </lineage>
</organism>
<protein>
    <submittedName>
        <fullName evidence="2">Uncharacterized protein</fullName>
    </submittedName>
</protein>
<dbReference type="AlphaFoldDB" id="A0A6A0A6F0"/>
<evidence type="ECO:0000313" key="2">
    <source>
        <dbReference type="EMBL" id="GFH28102.1"/>
    </source>
</evidence>
<reference evidence="2 3" key="1">
    <citation type="submission" date="2020-02" db="EMBL/GenBank/DDBJ databases">
        <title>Draft genome sequence of Haematococcus lacustris strain NIES-144.</title>
        <authorList>
            <person name="Morimoto D."/>
            <person name="Nakagawa S."/>
            <person name="Yoshida T."/>
            <person name="Sawayama S."/>
        </authorList>
    </citation>
    <scope>NUCLEOTIDE SEQUENCE [LARGE SCALE GENOMIC DNA]</scope>
    <source>
        <strain evidence="2 3">NIES-144</strain>
    </source>
</reference>
<feature type="non-terminal residue" evidence="2">
    <location>
        <position position="1"/>
    </location>
</feature>
<name>A0A6A0A6F0_HAELA</name>